<dbReference type="SUPFAM" id="SSF54160">
    <property type="entry name" value="Chromo domain-like"/>
    <property type="match status" value="1"/>
</dbReference>
<dbReference type="Proteomes" id="UP001175271">
    <property type="component" value="Unassembled WGS sequence"/>
</dbReference>
<name>A0AA39LEI9_9BILA</name>
<accession>A0AA39LEI9</accession>
<dbReference type="Gene3D" id="2.30.30.140">
    <property type="match status" value="1"/>
</dbReference>
<sequence>MDPPKSEEAQQGKDFTGSTNELITHEEGTFPVSPYHRELMGDKSANEIRRSGKHGLNSSTMDSKTTADFHKGQLILARRDDLCVYIQAKIVDVYEHKHGPHYIVNYVNYTEEHNEIVNAEEASRRFVVWTKANLARANALLLMRRAEQKFVLVKDDLRRQLLLSRFADLMDDLASPLK</sequence>
<evidence type="ECO:0000256" key="1">
    <source>
        <dbReference type="SAM" id="MobiDB-lite"/>
    </source>
</evidence>
<keyword evidence="3" id="KW-1185">Reference proteome</keyword>
<protein>
    <submittedName>
        <fullName evidence="2">Uncharacterized protein</fullName>
    </submittedName>
</protein>
<feature type="compositionally biased region" description="Basic and acidic residues" evidence="1">
    <location>
        <begin position="1"/>
        <end position="11"/>
    </location>
</feature>
<gene>
    <name evidence="2" type="ORF">QR680_000693</name>
</gene>
<dbReference type="AlphaFoldDB" id="A0AA39LEI9"/>
<proteinExistence type="predicted"/>
<evidence type="ECO:0000313" key="2">
    <source>
        <dbReference type="EMBL" id="KAK0394353.1"/>
    </source>
</evidence>
<reference evidence="2" key="1">
    <citation type="submission" date="2023-06" db="EMBL/GenBank/DDBJ databases">
        <title>Genomic analysis of the entomopathogenic nematode Steinernema hermaphroditum.</title>
        <authorList>
            <person name="Schwarz E.M."/>
            <person name="Heppert J.K."/>
            <person name="Baniya A."/>
            <person name="Schwartz H.T."/>
            <person name="Tan C.-H."/>
            <person name="Antoshechkin I."/>
            <person name="Sternberg P.W."/>
            <person name="Goodrich-Blair H."/>
            <person name="Dillman A.R."/>
        </authorList>
    </citation>
    <scope>NUCLEOTIDE SEQUENCE</scope>
    <source>
        <strain evidence="2">PS9179</strain>
        <tissue evidence="2">Whole animal</tissue>
    </source>
</reference>
<comment type="caution">
    <text evidence="2">The sequence shown here is derived from an EMBL/GenBank/DDBJ whole genome shotgun (WGS) entry which is preliminary data.</text>
</comment>
<evidence type="ECO:0000313" key="3">
    <source>
        <dbReference type="Proteomes" id="UP001175271"/>
    </source>
</evidence>
<feature type="region of interest" description="Disordered" evidence="1">
    <location>
        <begin position="1"/>
        <end position="20"/>
    </location>
</feature>
<organism evidence="2 3">
    <name type="scientific">Steinernema hermaphroditum</name>
    <dbReference type="NCBI Taxonomy" id="289476"/>
    <lineage>
        <taxon>Eukaryota</taxon>
        <taxon>Metazoa</taxon>
        <taxon>Ecdysozoa</taxon>
        <taxon>Nematoda</taxon>
        <taxon>Chromadorea</taxon>
        <taxon>Rhabditida</taxon>
        <taxon>Tylenchina</taxon>
        <taxon>Panagrolaimomorpha</taxon>
        <taxon>Strongyloidoidea</taxon>
        <taxon>Steinernematidae</taxon>
        <taxon>Steinernema</taxon>
    </lineage>
</organism>
<dbReference type="InterPro" id="IPR016197">
    <property type="entry name" value="Chromo-like_dom_sf"/>
</dbReference>
<dbReference type="EMBL" id="JAUCMV010000005">
    <property type="protein sequence ID" value="KAK0394353.1"/>
    <property type="molecule type" value="Genomic_DNA"/>
</dbReference>